<name>A0ABN8SD74_9CNID</name>
<feature type="region of interest" description="Disordered" evidence="1">
    <location>
        <begin position="1"/>
        <end position="22"/>
    </location>
</feature>
<dbReference type="EMBL" id="CALNXI010002447">
    <property type="protein sequence ID" value="CAH3187774.1"/>
    <property type="molecule type" value="Genomic_DNA"/>
</dbReference>
<evidence type="ECO:0000313" key="2">
    <source>
        <dbReference type="EMBL" id="CAH3187774.1"/>
    </source>
</evidence>
<keyword evidence="3" id="KW-1185">Reference proteome</keyword>
<organism evidence="2 3">
    <name type="scientific">Porites evermanni</name>
    <dbReference type="NCBI Taxonomy" id="104178"/>
    <lineage>
        <taxon>Eukaryota</taxon>
        <taxon>Metazoa</taxon>
        <taxon>Cnidaria</taxon>
        <taxon>Anthozoa</taxon>
        <taxon>Hexacorallia</taxon>
        <taxon>Scleractinia</taxon>
        <taxon>Fungiina</taxon>
        <taxon>Poritidae</taxon>
        <taxon>Porites</taxon>
    </lineage>
</organism>
<sequence>MDSSEDEALSITQSSTKTDISAEIEDASRRKWAWVLKVFAMPWKKHRNEALLKQDYDGDPVMEEDIDEMSDELLEQIALKLLFRINKLMTKMIQ</sequence>
<reference evidence="2 3" key="1">
    <citation type="submission" date="2022-05" db="EMBL/GenBank/DDBJ databases">
        <authorList>
            <consortium name="Genoscope - CEA"/>
            <person name="William W."/>
        </authorList>
    </citation>
    <scope>NUCLEOTIDE SEQUENCE [LARGE SCALE GENOMIC DNA]</scope>
</reference>
<accession>A0ABN8SD74</accession>
<dbReference type="Proteomes" id="UP001159427">
    <property type="component" value="Unassembled WGS sequence"/>
</dbReference>
<evidence type="ECO:0000313" key="3">
    <source>
        <dbReference type="Proteomes" id="UP001159427"/>
    </source>
</evidence>
<proteinExistence type="predicted"/>
<evidence type="ECO:0000256" key="1">
    <source>
        <dbReference type="SAM" id="MobiDB-lite"/>
    </source>
</evidence>
<feature type="compositionally biased region" description="Polar residues" evidence="1">
    <location>
        <begin position="10"/>
        <end position="19"/>
    </location>
</feature>
<comment type="caution">
    <text evidence="2">The sequence shown here is derived from an EMBL/GenBank/DDBJ whole genome shotgun (WGS) entry which is preliminary data.</text>
</comment>
<protein>
    <submittedName>
        <fullName evidence="2">Uncharacterized protein</fullName>
    </submittedName>
</protein>
<gene>
    <name evidence="2" type="ORF">PEVE_00017907</name>
</gene>